<evidence type="ECO:0000259" key="8">
    <source>
        <dbReference type="PROSITE" id="PS50157"/>
    </source>
</evidence>
<dbReference type="Gramene" id="rna7288">
    <property type="protein sequence ID" value="RHN71664.1"/>
    <property type="gene ID" value="gene7288"/>
</dbReference>
<evidence type="ECO:0000259" key="9">
    <source>
        <dbReference type="PROSITE" id="PS50982"/>
    </source>
</evidence>
<feature type="region of interest" description="Disordered" evidence="7">
    <location>
        <begin position="55"/>
        <end position="74"/>
    </location>
</feature>
<sequence length="806" mass="89213">MKMKMKKEEESTVQMECLTSIDSTTLTHSELQALSLSSLSSFDLNSTREIVTPKIDPSTFNHSAGSHRTYSRPHRRCRVAPPLLPTPTLPSDHRIIIDYLKQFIREDPKFDTVELRNPSIPEVKEFPLALPAGEVRKRKRGRKPKVKAHLEEEIVNKNGVVIDFAALSEVEHPFAAEIARRTEGLKEEEELLGFLSDLVGQWGSRRRKRRIVDASDFGDVLPLGWKLLLSLKRKDGRAWIYCRRYISPNGQQFLSCKEVSSYLQSLFGHADAQLQITQRSENILPELRVTTENVSNPAAASVARKEQDQRQIVATNSDASGLSVYNERFKEIALLEMDNLADVQIRDLFECHKCSMTFDEKDAYLQHLLSIHQKTTRRYRLGSSVSDGVIIKDGKFECQFCHKVFLEKRRYNSHVGIHVRNYLRRAEDLPGQPNVLGAEESPVTDETPSRITKMDALIEIAQNSIIEDSVREPYCSSTLNTIPVSEIAVGDLDEDINAESPFGEQKMEKSLTGTNVVSDLNQQGSPRLPMDGTIEEIDANNRVVDAKMVSFLDNMGLLSVNKKNVDAPDTSEGKGDVALTVEGFDRSGSELQGASQSPLLHSSGNHMKPGSKKSENSGCTKTRGDLKLDEDSSNKSDLKIGLDSCKDVPGVSNVHVTAMPTSTENVVQSKVSNPSVSPEQSLDSFSAFSSDKGFPELRLEDIGSLEYDFASVPGSLDVSTELANDIVVQGTCTSSAHSASQEVMLNMDYKNQLTTTCVWCGIEFNHDAVNSEIQSDSVGFMCPVCKAKISGQINVLDSGSPNAGHL</sequence>
<keyword evidence="13" id="KW-1185">Reference proteome</keyword>
<dbReference type="InterPro" id="IPR037472">
    <property type="entry name" value="MBD8"/>
</dbReference>
<proteinExistence type="predicted"/>
<keyword evidence="6" id="KW-0479">Metal-binding</keyword>
<dbReference type="GO" id="GO:0003677">
    <property type="term" value="F:DNA binding"/>
    <property type="evidence" value="ECO:0007669"/>
    <property type="project" value="UniProtKB-KW"/>
</dbReference>
<dbReference type="Gene3D" id="3.30.890.10">
    <property type="entry name" value="Methyl-cpg-binding Protein 2, Chain A"/>
    <property type="match status" value="1"/>
</dbReference>
<evidence type="ECO:0000256" key="4">
    <source>
        <dbReference type="ARBA" id="ARBA00023163"/>
    </source>
</evidence>
<reference evidence="11" key="4">
    <citation type="journal article" date="2018" name="Nat. Plants">
        <title>Whole-genome landscape of Medicago truncatula symbiotic genes.</title>
        <authorList>
            <person name="Pecrix Y."/>
            <person name="Gamas P."/>
            <person name="Carrere S."/>
        </authorList>
    </citation>
    <scope>NUCLEOTIDE SEQUENCE</scope>
    <source>
        <tissue evidence="11">Leaves</tissue>
    </source>
</reference>
<keyword evidence="2" id="KW-0805">Transcription regulation</keyword>
<accession>A0A0C3UWI0</accession>
<feature type="region of interest" description="Disordered" evidence="7">
    <location>
        <begin position="588"/>
        <end position="634"/>
    </location>
</feature>
<dbReference type="PANTHER" id="PTHR37701:SF19">
    <property type="entry name" value="METHYL-CPG-BINDING DOMAIN PROTEIN"/>
    <property type="match status" value="1"/>
</dbReference>
<dbReference type="Proteomes" id="UP000265566">
    <property type="component" value="Chromosome 2"/>
</dbReference>
<dbReference type="PROSITE" id="PS50157">
    <property type="entry name" value="ZINC_FINGER_C2H2_2"/>
    <property type="match status" value="2"/>
</dbReference>
<dbReference type="eggNOG" id="ENOG502QPIK">
    <property type="taxonomic scope" value="Eukaryota"/>
</dbReference>
<dbReference type="EnsemblPlants" id="AES63469">
    <property type="protein sequence ID" value="AES63469"/>
    <property type="gene ID" value="MTR_2g009040"/>
</dbReference>
<feature type="compositionally biased region" description="Polar residues" evidence="7">
    <location>
        <begin position="58"/>
        <end position="68"/>
    </location>
</feature>
<reference evidence="12" key="3">
    <citation type="submission" date="2015-04" db="UniProtKB">
        <authorList>
            <consortium name="EnsemblPlants"/>
        </authorList>
    </citation>
    <scope>IDENTIFICATION</scope>
    <source>
        <strain evidence="12">cv. Jemalong A17</strain>
    </source>
</reference>
<feature type="domain" description="C2H2-type" evidence="8">
    <location>
        <begin position="349"/>
        <end position="377"/>
    </location>
</feature>
<evidence type="ECO:0000256" key="6">
    <source>
        <dbReference type="PROSITE-ProRule" id="PRU00042"/>
    </source>
</evidence>
<keyword evidence="4" id="KW-0804">Transcription</keyword>
<dbReference type="GO" id="GO:0008270">
    <property type="term" value="F:zinc ion binding"/>
    <property type="evidence" value="ECO:0007669"/>
    <property type="project" value="UniProtKB-KW"/>
</dbReference>
<dbReference type="InterPro" id="IPR016177">
    <property type="entry name" value="DNA-bd_dom_sf"/>
</dbReference>
<dbReference type="EMBL" id="PSQE01000002">
    <property type="protein sequence ID" value="RHN71664.1"/>
    <property type="molecule type" value="Genomic_DNA"/>
</dbReference>
<reference evidence="10 13" key="2">
    <citation type="journal article" date="2014" name="BMC Genomics">
        <title>An improved genome release (version Mt4.0) for the model legume Medicago truncatula.</title>
        <authorList>
            <person name="Tang H."/>
            <person name="Krishnakumar V."/>
            <person name="Bidwell S."/>
            <person name="Rosen B."/>
            <person name="Chan A."/>
            <person name="Zhou S."/>
            <person name="Gentzbittel L."/>
            <person name="Childs K.L."/>
            <person name="Yandell M."/>
            <person name="Gundlach H."/>
            <person name="Mayer K.F."/>
            <person name="Schwartz D.C."/>
            <person name="Town C.D."/>
        </authorList>
    </citation>
    <scope>GENOME REANNOTATION</scope>
    <source>
        <strain evidence="12 13">cv. Jemalong A17</strain>
    </source>
</reference>
<feature type="compositionally biased region" description="Basic and acidic residues" evidence="7">
    <location>
        <begin position="622"/>
        <end position="634"/>
    </location>
</feature>
<evidence type="ECO:0000256" key="1">
    <source>
        <dbReference type="ARBA" id="ARBA00004123"/>
    </source>
</evidence>
<keyword evidence="3" id="KW-0238">DNA-binding</keyword>
<dbReference type="HOGENOM" id="CLU_003337_1_0_1"/>
<feature type="domain" description="MBD" evidence="9">
    <location>
        <begin position="211"/>
        <end position="283"/>
    </location>
</feature>
<dbReference type="InterPro" id="IPR001739">
    <property type="entry name" value="Methyl_CpG_DNA-bd"/>
</dbReference>
<evidence type="ECO:0000313" key="10">
    <source>
        <dbReference type="EMBL" id="AES63469.2"/>
    </source>
</evidence>
<dbReference type="AlphaFoldDB" id="G7IPJ6"/>
<evidence type="ECO:0000313" key="12">
    <source>
        <dbReference type="EnsemblPlants" id="AES63469"/>
    </source>
</evidence>
<dbReference type="STRING" id="3880.G7IPJ6"/>
<evidence type="ECO:0000256" key="5">
    <source>
        <dbReference type="ARBA" id="ARBA00023242"/>
    </source>
</evidence>
<dbReference type="PANTHER" id="PTHR37701">
    <property type="entry name" value="METHYL-CPG-BINDING DOMAIN-CONTAINING PROTEIN 8"/>
    <property type="match status" value="1"/>
</dbReference>
<keyword evidence="6" id="KW-0862">Zinc</keyword>
<dbReference type="PROSITE" id="PS00028">
    <property type="entry name" value="ZINC_FINGER_C2H2_1"/>
    <property type="match status" value="2"/>
</dbReference>
<dbReference type="Proteomes" id="UP000002051">
    <property type="component" value="Chromosome 2"/>
</dbReference>
<gene>
    <name evidence="12" type="primary">11421605</name>
    <name evidence="10" type="ordered locus">MTR_2g009040</name>
    <name evidence="11" type="ORF">MtrunA17_Chr2g0279291</name>
</gene>
<evidence type="ECO:0000313" key="13">
    <source>
        <dbReference type="Proteomes" id="UP000002051"/>
    </source>
</evidence>
<keyword evidence="5" id="KW-0539">Nucleus</keyword>
<protein>
    <submittedName>
        <fullName evidence="10">Methyl-CpG-binding domain protein</fullName>
    </submittedName>
    <submittedName>
        <fullName evidence="11">Putative transcription factor C2H2 family</fullName>
    </submittedName>
</protein>
<dbReference type="GO" id="GO:0005634">
    <property type="term" value="C:nucleus"/>
    <property type="evidence" value="ECO:0007669"/>
    <property type="project" value="UniProtKB-SubCell"/>
</dbReference>
<keyword evidence="6" id="KW-0863">Zinc-finger</keyword>
<feature type="compositionally biased region" description="Polar residues" evidence="7">
    <location>
        <begin position="589"/>
        <end position="605"/>
    </location>
</feature>
<dbReference type="SUPFAM" id="SSF54171">
    <property type="entry name" value="DNA-binding domain"/>
    <property type="match status" value="1"/>
</dbReference>
<organism evidence="10 13">
    <name type="scientific">Medicago truncatula</name>
    <name type="common">Barrel medic</name>
    <name type="synonym">Medicago tribuloides</name>
    <dbReference type="NCBI Taxonomy" id="3880"/>
    <lineage>
        <taxon>Eukaryota</taxon>
        <taxon>Viridiplantae</taxon>
        <taxon>Streptophyta</taxon>
        <taxon>Embryophyta</taxon>
        <taxon>Tracheophyta</taxon>
        <taxon>Spermatophyta</taxon>
        <taxon>Magnoliopsida</taxon>
        <taxon>eudicotyledons</taxon>
        <taxon>Gunneridae</taxon>
        <taxon>Pentapetalae</taxon>
        <taxon>rosids</taxon>
        <taxon>fabids</taxon>
        <taxon>Fabales</taxon>
        <taxon>Fabaceae</taxon>
        <taxon>Papilionoideae</taxon>
        <taxon>50 kb inversion clade</taxon>
        <taxon>NPAAA clade</taxon>
        <taxon>Hologalegina</taxon>
        <taxon>IRL clade</taxon>
        <taxon>Trifolieae</taxon>
        <taxon>Medicago</taxon>
    </lineage>
</organism>
<dbReference type="PaxDb" id="3880-AES63469"/>
<reference evidence="10 13" key="1">
    <citation type="journal article" date="2011" name="Nature">
        <title>The Medicago genome provides insight into the evolution of rhizobial symbioses.</title>
        <authorList>
            <person name="Young N.D."/>
            <person name="Debelle F."/>
            <person name="Oldroyd G.E."/>
            <person name="Geurts R."/>
            <person name="Cannon S.B."/>
            <person name="Udvardi M.K."/>
            <person name="Benedito V.A."/>
            <person name="Mayer K.F."/>
            <person name="Gouzy J."/>
            <person name="Schoof H."/>
            <person name="Van de Peer Y."/>
            <person name="Proost S."/>
            <person name="Cook D.R."/>
            <person name="Meyers B.C."/>
            <person name="Spannagl M."/>
            <person name="Cheung F."/>
            <person name="De Mita S."/>
            <person name="Krishnakumar V."/>
            <person name="Gundlach H."/>
            <person name="Zhou S."/>
            <person name="Mudge J."/>
            <person name="Bharti A.K."/>
            <person name="Murray J.D."/>
            <person name="Naoumkina M.A."/>
            <person name="Rosen B."/>
            <person name="Silverstein K.A."/>
            <person name="Tang H."/>
            <person name="Rombauts S."/>
            <person name="Zhao P.X."/>
            <person name="Zhou P."/>
            <person name="Barbe V."/>
            <person name="Bardou P."/>
            <person name="Bechner M."/>
            <person name="Bellec A."/>
            <person name="Berger A."/>
            <person name="Berges H."/>
            <person name="Bidwell S."/>
            <person name="Bisseling T."/>
            <person name="Choisne N."/>
            <person name="Couloux A."/>
            <person name="Denny R."/>
            <person name="Deshpande S."/>
            <person name="Dai X."/>
            <person name="Doyle J.J."/>
            <person name="Dudez A.M."/>
            <person name="Farmer A.D."/>
            <person name="Fouteau S."/>
            <person name="Franken C."/>
            <person name="Gibelin C."/>
            <person name="Gish J."/>
            <person name="Goldstein S."/>
            <person name="Gonzalez A.J."/>
            <person name="Green P.J."/>
            <person name="Hallab A."/>
            <person name="Hartog M."/>
            <person name="Hua A."/>
            <person name="Humphray S.J."/>
            <person name="Jeong D.H."/>
            <person name="Jing Y."/>
            <person name="Jocker A."/>
            <person name="Kenton S.M."/>
            <person name="Kim D.J."/>
            <person name="Klee K."/>
            <person name="Lai H."/>
            <person name="Lang C."/>
            <person name="Lin S."/>
            <person name="Macmil S.L."/>
            <person name="Magdelenat G."/>
            <person name="Matthews L."/>
            <person name="McCorrison J."/>
            <person name="Monaghan E.L."/>
            <person name="Mun J.H."/>
            <person name="Najar F.Z."/>
            <person name="Nicholson C."/>
            <person name="Noirot C."/>
            <person name="O'Bleness M."/>
            <person name="Paule C.R."/>
            <person name="Poulain J."/>
            <person name="Prion F."/>
            <person name="Qin B."/>
            <person name="Qu C."/>
            <person name="Retzel E.F."/>
            <person name="Riddle C."/>
            <person name="Sallet E."/>
            <person name="Samain S."/>
            <person name="Samson N."/>
            <person name="Sanders I."/>
            <person name="Saurat O."/>
            <person name="Scarpelli C."/>
            <person name="Schiex T."/>
            <person name="Segurens B."/>
            <person name="Severin A.J."/>
            <person name="Sherrier D.J."/>
            <person name="Shi R."/>
            <person name="Sims S."/>
            <person name="Singer S.R."/>
            <person name="Sinharoy S."/>
            <person name="Sterck L."/>
            <person name="Viollet A."/>
            <person name="Wang B.B."/>
            <person name="Wang K."/>
            <person name="Wang M."/>
            <person name="Wang X."/>
            <person name="Warfsmann J."/>
            <person name="Weissenbach J."/>
            <person name="White D.D."/>
            <person name="White J.D."/>
            <person name="Wiley G.B."/>
            <person name="Wincker P."/>
            <person name="Xing Y."/>
            <person name="Yang L."/>
            <person name="Yao Z."/>
            <person name="Ying F."/>
            <person name="Zhai J."/>
            <person name="Zhou L."/>
            <person name="Zuber A."/>
            <person name="Denarie J."/>
            <person name="Dixon R.A."/>
            <person name="May G.D."/>
            <person name="Schwartz D.C."/>
            <person name="Rogers J."/>
            <person name="Quetier F."/>
            <person name="Town C.D."/>
            <person name="Roe B.A."/>
        </authorList>
    </citation>
    <scope>NUCLEOTIDE SEQUENCE [LARGE SCALE GENOMIC DNA]</scope>
    <source>
        <strain evidence="10">A17</strain>
        <strain evidence="12 13">cv. Jemalong A17</strain>
    </source>
</reference>
<evidence type="ECO:0000313" key="11">
    <source>
        <dbReference type="EMBL" id="RHN71664.1"/>
    </source>
</evidence>
<dbReference type="PROSITE" id="PS50982">
    <property type="entry name" value="MBD"/>
    <property type="match status" value="1"/>
</dbReference>
<dbReference type="EMBL" id="CM001218">
    <property type="protein sequence ID" value="AES63469.2"/>
    <property type="molecule type" value="Genomic_DNA"/>
</dbReference>
<dbReference type="OrthoDB" id="1893318at2759"/>
<name>G7IPJ6_MEDTR</name>
<evidence type="ECO:0000256" key="3">
    <source>
        <dbReference type="ARBA" id="ARBA00023125"/>
    </source>
</evidence>
<accession>G7IPJ6</accession>
<dbReference type="InterPro" id="IPR013087">
    <property type="entry name" value="Znf_C2H2_type"/>
</dbReference>
<evidence type="ECO:0000256" key="2">
    <source>
        <dbReference type="ARBA" id="ARBA00023015"/>
    </source>
</evidence>
<dbReference type="Pfam" id="PF01429">
    <property type="entry name" value="MBD"/>
    <property type="match status" value="1"/>
</dbReference>
<dbReference type="SMART" id="SM00355">
    <property type="entry name" value="ZnF_C2H2"/>
    <property type="match status" value="2"/>
</dbReference>
<dbReference type="KEGG" id="mtr:11421605"/>
<evidence type="ECO:0000256" key="7">
    <source>
        <dbReference type="SAM" id="MobiDB-lite"/>
    </source>
</evidence>
<dbReference type="Gene3D" id="3.30.160.60">
    <property type="entry name" value="Classic Zinc Finger"/>
    <property type="match status" value="1"/>
</dbReference>
<feature type="domain" description="C2H2-type" evidence="8">
    <location>
        <begin position="396"/>
        <end position="423"/>
    </location>
</feature>
<comment type="subcellular location">
    <subcellularLocation>
        <location evidence="1">Nucleus</location>
    </subcellularLocation>
</comment>